<dbReference type="InterPro" id="IPR052610">
    <property type="entry name" value="bHLH_transcription_regulator"/>
</dbReference>
<evidence type="ECO:0000256" key="3">
    <source>
        <dbReference type="ARBA" id="ARBA00023163"/>
    </source>
</evidence>
<dbReference type="InterPro" id="IPR011598">
    <property type="entry name" value="bHLH_dom"/>
</dbReference>
<dbReference type="Proteomes" id="UP001443914">
    <property type="component" value="Unassembled WGS sequence"/>
</dbReference>
<keyword evidence="3" id="KW-0804">Transcription</keyword>
<evidence type="ECO:0000313" key="9">
    <source>
        <dbReference type="Proteomes" id="UP001443914"/>
    </source>
</evidence>
<name>A0AAW1GZD2_SAPOF</name>
<dbReference type="PANTHER" id="PTHR45959:SF2">
    <property type="entry name" value="BHLH TRANSCRIPTION FACTOR"/>
    <property type="match status" value="1"/>
</dbReference>
<dbReference type="EMBL" id="JBDFQZ010000013">
    <property type="protein sequence ID" value="KAK9670121.1"/>
    <property type="molecule type" value="Genomic_DNA"/>
</dbReference>
<proteinExistence type="predicted"/>
<evidence type="ECO:0000256" key="4">
    <source>
        <dbReference type="ARBA" id="ARBA00023242"/>
    </source>
</evidence>
<comment type="subcellular location">
    <subcellularLocation>
        <location evidence="1">Nucleus</location>
    </subcellularLocation>
</comment>
<dbReference type="PANTHER" id="PTHR45959">
    <property type="entry name" value="BHLH TRANSCRIPTION FACTOR"/>
    <property type="match status" value="1"/>
</dbReference>
<keyword evidence="4" id="KW-0539">Nucleus</keyword>
<keyword evidence="2" id="KW-0805">Transcription regulation</keyword>
<dbReference type="InterPro" id="IPR036638">
    <property type="entry name" value="HLH_DNA-bd_sf"/>
</dbReference>
<evidence type="ECO:0000259" key="7">
    <source>
        <dbReference type="PROSITE" id="PS50888"/>
    </source>
</evidence>
<evidence type="ECO:0000313" key="8">
    <source>
        <dbReference type="EMBL" id="KAK9670121.1"/>
    </source>
</evidence>
<dbReference type="SMART" id="SM00353">
    <property type="entry name" value="HLH"/>
    <property type="match status" value="1"/>
</dbReference>
<accession>A0AAW1GZD2</accession>
<dbReference type="Gene3D" id="4.10.280.10">
    <property type="entry name" value="Helix-loop-helix DNA-binding domain"/>
    <property type="match status" value="1"/>
</dbReference>
<evidence type="ECO:0000256" key="5">
    <source>
        <dbReference type="SAM" id="Coils"/>
    </source>
</evidence>
<dbReference type="Pfam" id="PF00010">
    <property type="entry name" value="HLH"/>
    <property type="match status" value="1"/>
</dbReference>
<dbReference type="AlphaFoldDB" id="A0AAW1GZD2"/>
<dbReference type="GO" id="GO:0005634">
    <property type="term" value="C:nucleus"/>
    <property type="evidence" value="ECO:0007669"/>
    <property type="project" value="UniProtKB-SubCell"/>
</dbReference>
<protein>
    <recommendedName>
        <fullName evidence="7">BHLH domain-containing protein</fullName>
    </recommendedName>
</protein>
<organism evidence="8 9">
    <name type="scientific">Saponaria officinalis</name>
    <name type="common">Common soapwort</name>
    <name type="synonym">Lychnis saponaria</name>
    <dbReference type="NCBI Taxonomy" id="3572"/>
    <lineage>
        <taxon>Eukaryota</taxon>
        <taxon>Viridiplantae</taxon>
        <taxon>Streptophyta</taxon>
        <taxon>Embryophyta</taxon>
        <taxon>Tracheophyta</taxon>
        <taxon>Spermatophyta</taxon>
        <taxon>Magnoliopsida</taxon>
        <taxon>eudicotyledons</taxon>
        <taxon>Gunneridae</taxon>
        <taxon>Pentapetalae</taxon>
        <taxon>Caryophyllales</taxon>
        <taxon>Caryophyllaceae</taxon>
        <taxon>Caryophylleae</taxon>
        <taxon>Saponaria</taxon>
    </lineage>
</organism>
<gene>
    <name evidence="8" type="ORF">RND81_13G179200</name>
</gene>
<feature type="region of interest" description="Disordered" evidence="6">
    <location>
        <begin position="56"/>
        <end position="116"/>
    </location>
</feature>
<dbReference type="GO" id="GO:0046983">
    <property type="term" value="F:protein dimerization activity"/>
    <property type="evidence" value="ECO:0007669"/>
    <property type="project" value="InterPro"/>
</dbReference>
<feature type="compositionally biased region" description="Polar residues" evidence="6">
    <location>
        <begin position="56"/>
        <end position="76"/>
    </location>
</feature>
<dbReference type="InterPro" id="IPR054502">
    <property type="entry name" value="bHLH-TF_ACT-like_plant"/>
</dbReference>
<reference evidence="8" key="1">
    <citation type="submission" date="2024-03" db="EMBL/GenBank/DDBJ databases">
        <title>WGS assembly of Saponaria officinalis var. Norfolk2.</title>
        <authorList>
            <person name="Jenkins J."/>
            <person name="Shu S."/>
            <person name="Grimwood J."/>
            <person name="Barry K."/>
            <person name="Goodstein D."/>
            <person name="Schmutz J."/>
            <person name="Leebens-Mack J."/>
            <person name="Osbourn A."/>
        </authorList>
    </citation>
    <scope>NUCLEOTIDE SEQUENCE [LARGE SCALE GENOMIC DNA]</scope>
    <source>
        <strain evidence="8">JIC</strain>
    </source>
</reference>
<dbReference type="SUPFAM" id="SSF47459">
    <property type="entry name" value="HLH, helix-loop-helix DNA-binding domain"/>
    <property type="match status" value="1"/>
</dbReference>
<feature type="domain" description="BHLH" evidence="7">
    <location>
        <begin position="118"/>
        <end position="167"/>
    </location>
</feature>
<evidence type="ECO:0000256" key="6">
    <source>
        <dbReference type="SAM" id="MobiDB-lite"/>
    </source>
</evidence>
<keyword evidence="9" id="KW-1185">Reference proteome</keyword>
<comment type="caution">
    <text evidence="8">The sequence shown here is derived from an EMBL/GenBank/DDBJ whole genome shotgun (WGS) entry which is preliminary data.</text>
</comment>
<dbReference type="PROSITE" id="PS50888">
    <property type="entry name" value="BHLH"/>
    <property type="match status" value="1"/>
</dbReference>
<evidence type="ECO:0000256" key="1">
    <source>
        <dbReference type="ARBA" id="ARBA00004123"/>
    </source>
</evidence>
<sequence>MDMSSPKSNNTLWFPEFEDADDPMLMQELVGDYLVDYPTEDIGTLMDNQELQYTLSGGSECNSSTAAGEISNNSGTKRQKTGPSSPNNNSNCNAESNQQPGGVINKPKPTKRPRRLPDQCQNHIIAERQRRQNLSQRFIALSALIPGLKKMDKTSVLGEAISHMKELKERVTILEDENARRAVESVVVVQRSRVIFENESNSSTSNDSQSSDVTHGEQLPEVEARFSNKSVLIKIHCQMRSGVLSNIINQIESLNLLVTNTSSMPFNNTVDITIMTQMEPDFDMMPQEVVANLRSIF</sequence>
<evidence type="ECO:0000256" key="2">
    <source>
        <dbReference type="ARBA" id="ARBA00023015"/>
    </source>
</evidence>
<feature type="compositionally biased region" description="Low complexity" evidence="6">
    <location>
        <begin position="84"/>
        <end position="97"/>
    </location>
</feature>
<feature type="coiled-coil region" evidence="5">
    <location>
        <begin position="157"/>
        <end position="184"/>
    </location>
</feature>
<keyword evidence="5" id="KW-0175">Coiled coil</keyword>
<dbReference type="Pfam" id="PF22754">
    <property type="entry name" value="bHLH-TF_ACT-like_plant"/>
    <property type="match status" value="1"/>
</dbReference>